<dbReference type="AlphaFoldDB" id="A0A151GV64"/>
<evidence type="ECO:0000256" key="1">
    <source>
        <dbReference type="SAM" id="MobiDB-lite"/>
    </source>
</evidence>
<dbReference type="Proteomes" id="UP000076580">
    <property type="component" value="Chromosome 01"/>
</dbReference>
<evidence type="ECO:0000313" key="2">
    <source>
        <dbReference type="EMBL" id="KYK60960.1"/>
    </source>
</evidence>
<comment type="caution">
    <text evidence="2">The sequence shown here is derived from an EMBL/GenBank/DDBJ whole genome shotgun (WGS) entry which is preliminary data.</text>
</comment>
<dbReference type="RefSeq" id="XP_040660312.1">
    <property type="nucleotide sequence ID" value="XM_040799429.1"/>
</dbReference>
<dbReference type="GeneID" id="63714743"/>
<dbReference type="InParanoid" id="A0A151GV64"/>
<dbReference type="EMBL" id="LAYC01000001">
    <property type="protein sequence ID" value="KYK60960.1"/>
    <property type="molecule type" value="Genomic_DNA"/>
</dbReference>
<proteinExistence type="predicted"/>
<reference evidence="2 3" key="1">
    <citation type="journal article" date="2016" name="Sci. Rep.">
        <title>Insights into Adaptations to a Near-Obligate Nematode Endoparasitic Lifestyle from the Finished Genome of Drechmeria coniospora.</title>
        <authorList>
            <person name="Zhang L."/>
            <person name="Zhou Z."/>
            <person name="Guo Q."/>
            <person name="Fokkens L."/>
            <person name="Miskei M."/>
            <person name="Pocsi I."/>
            <person name="Zhang W."/>
            <person name="Chen M."/>
            <person name="Wang L."/>
            <person name="Sun Y."/>
            <person name="Donzelli B.G."/>
            <person name="Gibson D.M."/>
            <person name="Nelson D.R."/>
            <person name="Luo J.G."/>
            <person name="Rep M."/>
            <person name="Liu H."/>
            <person name="Yang S."/>
            <person name="Wang J."/>
            <person name="Krasnoff S.B."/>
            <person name="Xu Y."/>
            <person name="Molnar I."/>
            <person name="Lin M."/>
        </authorList>
    </citation>
    <scope>NUCLEOTIDE SEQUENCE [LARGE SCALE GENOMIC DNA]</scope>
    <source>
        <strain evidence="2 3">ARSEF 6962</strain>
    </source>
</reference>
<keyword evidence="3" id="KW-1185">Reference proteome</keyword>
<sequence>MFIARRHEAPGTRRSVLGRDGNTKQGALVDEHDASVQVCASMRAVSESSTARETNRFTAISVPNATRLRALGSEGFGRCSLDPADGHASTPAGAGSG</sequence>
<evidence type="ECO:0000313" key="3">
    <source>
        <dbReference type="Proteomes" id="UP000076580"/>
    </source>
</evidence>
<protein>
    <submittedName>
        <fullName evidence="2">Uncharacterized protein</fullName>
    </submittedName>
</protein>
<gene>
    <name evidence="2" type="ORF">DCS_02100</name>
</gene>
<accession>A0A151GV64</accession>
<name>A0A151GV64_DRECN</name>
<organism evidence="2 3">
    <name type="scientific">Drechmeria coniospora</name>
    <name type="common">Nematophagous fungus</name>
    <name type="synonym">Meria coniospora</name>
    <dbReference type="NCBI Taxonomy" id="98403"/>
    <lineage>
        <taxon>Eukaryota</taxon>
        <taxon>Fungi</taxon>
        <taxon>Dikarya</taxon>
        <taxon>Ascomycota</taxon>
        <taxon>Pezizomycotina</taxon>
        <taxon>Sordariomycetes</taxon>
        <taxon>Hypocreomycetidae</taxon>
        <taxon>Hypocreales</taxon>
        <taxon>Ophiocordycipitaceae</taxon>
        <taxon>Drechmeria</taxon>
    </lineage>
</organism>
<feature type="compositionally biased region" description="Basic and acidic residues" evidence="1">
    <location>
        <begin position="1"/>
        <end position="11"/>
    </location>
</feature>
<feature type="region of interest" description="Disordered" evidence="1">
    <location>
        <begin position="1"/>
        <end position="25"/>
    </location>
</feature>